<comment type="caution">
    <text evidence="2">The sequence shown here is derived from an EMBL/GenBank/DDBJ whole genome shotgun (WGS) entry which is preliminary data.</text>
</comment>
<evidence type="ECO:0000313" key="3">
    <source>
        <dbReference type="Proteomes" id="UP000248764"/>
    </source>
</evidence>
<protein>
    <submittedName>
        <fullName evidence="2">N-acetyltransferase</fullName>
    </submittedName>
</protein>
<proteinExistence type="predicted"/>
<dbReference type="Gene3D" id="3.40.630.30">
    <property type="match status" value="1"/>
</dbReference>
<dbReference type="PROSITE" id="PS51186">
    <property type="entry name" value="GNAT"/>
    <property type="match status" value="1"/>
</dbReference>
<evidence type="ECO:0000313" key="2">
    <source>
        <dbReference type="EMBL" id="PZF81489.1"/>
    </source>
</evidence>
<dbReference type="EMBL" id="POTW01000057">
    <property type="protein sequence ID" value="PZF81489.1"/>
    <property type="molecule type" value="Genomic_DNA"/>
</dbReference>
<organism evidence="2 3">
    <name type="scientific">Jiangella anatolica</name>
    <dbReference type="NCBI Taxonomy" id="2670374"/>
    <lineage>
        <taxon>Bacteria</taxon>
        <taxon>Bacillati</taxon>
        <taxon>Actinomycetota</taxon>
        <taxon>Actinomycetes</taxon>
        <taxon>Jiangellales</taxon>
        <taxon>Jiangellaceae</taxon>
        <taxon>Jiangella</taxon>
    </lineage>
</organism>
<dbReference type="InterPro" id="IPR000182">
    <property type="entry name" value="GNAT_dom"/>
</dbReference>
<dbReference type="GO" id="GO:0016747">
    <property type="term" value="F:acyltransferase activity, transferring groups other than amino-acyl groups"/>
    <property type="evidence" value="ECO:0007669"/>
    <property type="project" value="InterPro"/>
</dbReference>
<reference evidence="2 3" key="1">
    <citation type="submission" date="2018-01" db="EMBL/GenBank/DDBJ databases">
        <title>Draft genome sequence of Jiangella sp. GTF31.</title>
        <authorList>
            <person name="Sahin N."/>
            <person name="Ay H."/>
            <person name="Saygin H."/>
        </authorList>
    </citation>
    <scope>NUCLEOTIDE SEQUENCE [LARGE SCALE GENOMIC DNA]</scope>
    <source>
        <strain evidence="2 3">GTF31</strain>
    </source>
</reference>
<dbReference type="SUPFAM" id="SSF55729">
    <property type="entry name" value="Acyl-CoA N-acyltransferases (Nat)"/>
    <property type="match status" value="1"/>
</dbReference>
<keyword evidence="2" id="KW-0808">Transferase</keyword>
<sequence>MESGKTPPGDNSAAGWRVYHDKGPVAERLMMSTECEIEVRTATVGDLRSTAALHVAELPHGLFPRLGDGFVRRWHRAHLTSPYGVALVATSGGDVVGFALGSTDRPANVGWILAHHRRELLLAGLRALLARPVLAAGFVRTRGPRYARRLLGRGAAPARVAGKGDVPEAGFGSIAVLEAIVVAPDRQGRSIGATLAEAFLFDVAAAGVDRVELVTKAGAAGAAGFYERAGWHRVGAHVDRDGDEVITYRIDPRFVRAR</sequence>
<evidence type="ECO:0000259" key="1">
    <source>
        <dbReference type="PROSITE" id="PS51186"/>
    </source>
</evidence>
<dbReference type="AlphaFoldDB" id="A0A2W2BZN1"/>
<keyword evidence="3" id="KW-1185">Reference proteome</keyword>
<gene>
    <name evidence="2" type="ORF">C1I92_20975</name>
</gene>
<name>A0A2W2BZN1_9ACTN</name>
<dbReference type="InterPro" id="IPR016181">
    <property type="entry name" value="Acyl_CoA_acyltransferase"/>
</dbReference>
<accession>A0A2W2BZN1</accession>
<feature type="domain" description="N-acetyltransferase" evidence="1">
    <location>
        <begin position="37"/>
        <end position="253"/>
    </location>
</feature>
<dbReference type="Pfam" id="PF00583">
    <property type="entry name" value="Acetyltransf_1"/>
    <property type="match status" value="1"/>
</dbReference>
<dbReference type="Proteomes" id="UP000248764">
    <property type="component" value="Unassembled WGS sequence"/>
</dbReference>